<dbReference type="AlphaFoldDB" id="A0A0B7MPN0"/>
<accession>A0A0B7MPN0</accession>
<proteinExistence type="predicted"/>
<feature type="compositionally biased region" description="Basic and acidic residues" evidence="1">
    <location>
        <begin position="111"/>
        <end position="126"/>
    </location>
</feature>
<feature type="region of interest" description="Disordered" evidence="1">
    <location>
        <begin position="48"/>
        <end position="78"/>
    </location>
</feature>
<evidence type="ECO:0000313" key="3">
    <source>
        <dbReference type="Proteomes" id="UP000054107"/>
    </source>
</evidence>
<name>A0A0B7MPN0_9FUNG</name>
<evidence type="ECO:0000313" key="2">
    <source>
        <dbReference type="EMBL" id="CEP07841.1"/>
    </source>
</evidence>
<dbReference type="STRING" id="35722.A0A0B7MPN0"/>
<evidence type="ECO:0000256" key="1">
    <source>
        <dbReference type="SAM" id="MobiDB-lite"/>
    </source>
</evidence>
<sequence>MPTWIFSDVYSRLAQHNKSFDEIKQLLKRNNVLEAALAQANRRIAKLEASSTPTISPAAVPISQAPTPPNARADGNSVSRWATIAATPTIHTLAQSSTRSQRPNTAKMTLTKREGKGLELDQKDEGKTPLLIRKSDILL</sequence>
<feature type="compositionally biased region" description="Polar residues" evidence="1">
    <location>
        <begin position="93"/>
        <end position="108"/>
    </location>
</feature>
<dbReference type="Proteomes" id="UP000054107">
    <property type="component" value="Unassembled WGS sequence"/>
</dbReference>
<gene>
    <name evidence="2" type="primary">PARPA_01150.1 scaffold 1359</name>
</gene>
<dbReference type="EMBL" id="LN719426">
    <property type="protein sequence ID" value="CEP07841.1"/>
    <property type="molecule type" value="Genomic_DNA"/>
</dbReference>
<feature type="region of interest" description="Disordered" evidence="1">
    <location>
        <begin position="93"/>
        <end position="126"/>
    </location>
</feature>
<organism evidence="2 3">
    <name type="scientific">Parasitella parasitica</name>
    <dbReference type="NCBI Taxonomy" id="35722"/>
    <lineage>
        <taxon>Eukaryota</taxon>
        <taxon>Fungi</taxon>
        <taxon>Fungi incertae sedis</taxon>
        <taxon>Mucoromycota</taxon>
        <taxon>Mucoromycotina</taxon>
        <taxon>Mucoromycetes</taxon>
        <taxon>Mucorales</taxon>
        <taxon>Mucorineae</taxon>
        <taxon>Mucoraceae</taxon>
        <taxon>Parasitella</taxon>
    </lineage>
</organism>
<protein>
    <submittedName>
        <fullName evidence="2">Uncharacterized protein</fullName>
    </submittedName>
</protein>
<reference evidence="2 3" key="1">
    <citation type="submission" date="2014-09" db="EMBL/GenBank/DDBJ databases">
        <authorList>
            <person name="Ellenberger Sabrina"/>
        </authorList>
    </citation>
    <scope>NUCLEOTIDE SEQUENCE [LARGE SCALE GENOMIC DNA]</scope>
    <source>
        <strain evidence="2 3">CBS 412.66</strain>
    </source>
</reference>
<keyword evidence="3" id="KW-1185">Reference proteome</keyword>